<protein>
    <submittedName>
        <fullName evidence="5">Acyltransferase</fullName>
    </submittedName>
</protein>
<proteinExistence type="predicted"/>
<dbReference type="Proteomes" id="UP000235778">
    <property type="component" value="Unassembled WGS sequence"/>
</dbReference>
<keyword evidence="1 5" id="KW-0808">Transferase</keyword>
<dbReference type="AlphaFoldDB" id="A0A2N7C582"/>
<dbReference type="GO" id="GO:0005737">
    <property type="term" value="C:cytoplasm"/>
    <property type="evidence" value="ECO:0007669"/>
    <property type="project" value="TreeGrafter"/>
</dbReference>
<keyword evidence="3" id="KW-0443">Lipid metabolism</keyword>
<evidence type="ECO:0000313" key="5">
    <source>
        <dbReference type="EMBL" id="PME70045.1"/>
    </source>
</evidence>
<gene>
    <name evidence="5" type="ORF">BCV30_04960</name>
</gene>
<dbReference type="EMBL" id="MCSI01000058">
    <property type="protein sequence ID" value="PME70045.1"/>
    <property type="molecule type" value="Genomic_DNA"/>
</dbReference>
<feature type="domain" description="LRAT" evidence="4">
    <location>
        <begin position="12"/>
        <end position="104"/>
    </location>
</feature>
<dbReference type="InterPro" id="IPR007053">
    <property type="entry name" value="LRAT_dom"/>
</dbReference>
<organism evidence="5 6">
    <name type="scientific">Vibrio lentus</name>
    <dbReference type="NCBI Taxonomy" id="136468"/>
    <lineage>
        <taxon>Bacteria</taxon>
        <taxon>Pseudomonadati</taxon>
        <taxon>Pseudomonadota</taxon>
        <taxon>Gammaproteobacteria</taxon>
        <taxon>Vibrionales</taxon>
        <taxon>Vibrionaceae</taxon>
        <taxon>Vibrio</taxon>
    </lineage>
</organism>
<dbReference type="PROSITE" id="PS51934">
    <property type="entry name" value="LRAT"/>
    <property type="match status" value="1"/>
</dbReference>
<reference evidence="6" key="1">
    <citation type="submission" date="2016-07" db="EMBL/GenBank/DDBJ databases">
        <title>Nontailed viruses are major unrecognized killers of bacteria in the ocean.</title>
        <authorList>
            <person name="Kauffman K."/>
            <person name="Hussain F."/>
            <person name="Yang J."/>
            <person name="Arevalo P."/>
            <person name="Brown J."/>
            <person name="Cutler M."/>
            <person name="Kelly L."/>
            <person name="Polz M.F."/>
        </authorList>
    </citation>
    <scope>NUCLEOTIDE SEQUENCE [LARGE SCALE GENOMIC DNA]</scope>
    <source>
        <strain evidence="6">10N.286.55.C1</strain>
    </source>
</reference>
<accession>A0A2N7C582</accession>
<dbReference type="PANTHER" id="PTHR13943:SF77">
    <property type="entry name" value="LRAT DOMAIN-CONTAINING PROTEIN"/>
    <property type="match status" value="1"/>
</dbReference>
<evidence type="ECO:0000256" key="1">
    <source>
        <dbReference type="ARBA" id="ARBA00022679"/>
    </source>
</evidence>
<dbReference type="InterPro" id="IPR051496">
    <property type="entry name" value="H-rev107_PLA/AT"/>
</dbReference>
<dbReference type="PANTHER" id="PTHR13943">
    <property type="entry name" value="HRAS-LIKE SUPPRESSOR - RELATED"/>
    <property type="match status" value="1"/>
</dbReference>
<evidence type="ECO:0000313" key="6">
    <source>
        <dbReference type="Proteomes" id="UP000235778"/>
    </source>
</evidence>
<dbReference type="Gene3D" id="3.90.1720.10">
    <property type="entry name" value="endopeptidase domain like (from Nostoc punctiforme)"/>
    <property type="match status" value="1"/>
</dbReference>
<dbReference type="GO" id="GO:0070292">
    <property type="term" value="P:N-acylphosphatidylethanolamine metabolic process"/>
    <property type="evidence" value="ECO:0007669"/>
    <property type="project" value="TreeGrafter"/>
</dbReference>
<dbReference type="GO" id="GO:0004623">
    <property type="term" value="F:phospholipase A2 activity"/>
    <property type="evidence" value="ECO:0007669"/>
    <property type="project" value="TreeGrafter"/>
</dbReference>
<comment type="caution">
    <text evidence="5">The sequence shown here is derived from an EMBL/GenBank/DDBJ whole genome shotgun (WGS) entry which is preliminary data.</text>
</comment>
<dbReference type="GO" id="GO:0008970">
    <property type="term" value="F:phospholipase A1 activity"/>
    <property type="evidence" value="ECO:0007669"/>
    <property type="project" value="TreeGrafter"/>
</dbReference>
<evidence type="ECO:0000259" key="4">
    <source>
        <dbReference type="PROSITE" id="PS51934"/>
    </source>
</evidence>
<dbReference type="Pfam" id="PF04970">
    <property type="entry name" value="LRAT"/>
    <property type="match status" value="1"/>
</dbReference>
<name>A0A2N7C582_9VIBR</name>
<evidence type="ECO:0000256" key="2">
    <source>
        <dbReference type="ARBA" id="ARBA00022801"/>
    </source>
</evidence>
<keyword evidence="2" id="KW-0378">Hydrolase</keyword>
<keyword evidence="5" id="KW-0012">Acyltransferase</keyword>
<sequence>MEHLQPADHLVVNVDVLGITEHHGLYIGNGEVIHLCAHVKQVILSSLAAFSDEKEIRVKRRAPYPQDAIDYARHQLGKRGYDVATNNCEHFVNRCIEQRHTSNQVSSSGHVIVHVAARQGLLGQSVKQFAKGPLGTIAIASTGAKYVGEYIGLPDSVNTVVGAPGDLVAKPIEAAYTGTVNTLSNTYDKLSDGEIIGATGELISGTVETAVDVVFAPIEVVGNTWNAITSWFD</sequence>
<dbReference type="RefSeq" id="WP_102267411.1">
    <property type="nucleotide sequence ID" value="NZ_MCSH01000122.1"/>
</dbReference>
<evidence type="ECO:0000256" key="3">
    <source>
        <dbReference type="ARBA" id="ARBA00023098"/>
    </source>
</evidence>
<dbReference type="GO" id="GO:0016410">
    <property type="term" value="F:N-acyltransferase activity"/>
    <property type="evidence" value="ECO:0007669"/>
    <property type="project" value="TreeGrafter"/>
</dbReference>